<name>A0A7D9JDY2_PARCT</name>
<evidence type="ECO:0000313" key="2">
    <source>
        <dbReference type="Proteomes" id="UP001152795"/>
    </source>
</evidence>
<proteinExistence type="predicted"/>
<comment type="caution">
    <text evidence="1">The sequence shown here is derived from an EMBL/GenBank/DDBJ whole genome shotgun (WGS) entry which is preliminary data.</text>
</comment>
<dbReference type="OrthoDB" id="6070753at2759"/>
<organism evidence="1 2">
    <name type="scientific">Paramuricea clavata</name>
    <name type="common">Red gorgonian</name>
    <name type="synonym">Violescent sea-whip</name>
    <dbReference type="NCBI Taxonomy" id="317549"/>
    <lineage>
        <taxon>Eukaryota</taxon>
        <taxon>Metazoa</taxon>
        <taxon>Cnidaria</taxon>
        <taxon>Anthozoa</taxon>
        <taxon>Octocorallia</taxon>
        <taxon>Malacalcyonacea</taxon>
        <taxon>Plexauridae</taxon>
        <taxon>Paramuricea</taxon>
    </lineage>
</organism>
<dbReference type="Proteomes" id="UP001152795">
    <property type="component" value="Unassembled WGS sequence"/>
</dbReference>
<dbReference type="EMBL" id="CACRXK020015028">
    <property type="protein sequence ID" value="CAB4027803.1"/>
    <property type="molecule type" value="Genomic_DNA"/>
</dbReference>
<dbReference type="AlphaFoldDB" id="A0A7D9JDY2"/>
<keyword evidence="2" id="KW-1185">Reference proteome</keyword>
<accession>A0A7D9JDY2</accession>
<reference evidence="1" key="1">
    <citation type="submission" date="2020-04" db="EMBL/GenBank/DDBJ databases">
        <authorList>
            <person name="Alioto T."/>
            <person name="Alioto T."/>
            <person name="Gomez Garrido J."/>
        </authorList>
    </citation>
    <scope>NUCLEOTIDE SEQUENCE</scope>
    <source>
        <strain evidence="1">A484AB</strain>
    </source>
</reference>
<sequence>MEVNLKKTQIMIFEKRKTKKAKPIFTLGNEKISVVQEYCYLGIKLNHNGNFSLAIKQLSEKALHALYSIRRRLNLHQLNPKSAIKIFDSIICPILLYNAEVWGVYIKNDFINWDKLPVEKVHLKFCKLYLGVGRKTSNIASRSELGKYPLIINVFKRIIKKAMDIVKTLNCNKAIPDLDSLTTNLVESCVKDTKENYQRFWRHKLENSSKLTFYTSIKEDYELETYLTTITNSNQRKHLTQLRLSNHKLMIELGRYENIPREDRICKVCQAGEIETEHHFLTSCEAYSSLRENFLNDLESDPTNETDLNEHSLSVEIMKSTDKETVIKLSKFISLCFEKRSKCLEARNADSQ</sequence>
<dbReference type="PANTHER" id="PTHR47027">
    <property type="entry name" value="REVERSE TRANSCRIPTASE DOMAIN-CONTAINING PROTEIN"/>
    <property type="match status" value="1"/>
</dbReference>
<gene>
    <name evidence="1" type="ORF">PACLA_8A010789</name>
</gene>
<evidence type="ECO:0000313" key="1">
    <source>
        <dbReference type="EMBL" id="CAB4027803.1"/>
    </source>
</evidence>
<protein>
    <submittedName>
        <fullName evidence="1">Uncharacterized protein</fullName>
    </submittedName>
</protein>
<dbReference type="PANTHER" id="PTHR47027:SF20">
    <property type="entry name" value="REVERSE TRANSCRIPTASE-LIKE PROTEIN WITH RNA-DIRECTED DNA POLYMERASE DOMAIN"/>
    <property type="match status" value="1"/>
</dbReference>